<dbReference type="EMBL" id="CAKOAT010358487">
    <property type="protein sequence ID" value="CAH8363376.1"/>
    <property type="molecule type" value="Genomic_DNA"/>
</dbReference>
<comment type="caution">
    <text evidence="2">The sequence shown here is derived from an EMBL/GenBank/DDBJ whole genome shotgun (WGS) entry which is preliminary data.</text>
</comment>
<evidence type="ECO:0000256" key="1">
    <source>
        <dbReference type="SAM" id="Phobius"/>
    </source>
</evidence>
<keyword evidence="1" id="KW-0812">Transmembrane</keyword>
<keyword evidence="1" id="KW-0472">Membrane</keyword>
<dbReference type="AlphaFoldDB" id="A0ABC8KXL3"/>
<protein>
    <submittedName>
        <fullName evidence="2">Uncharacterized protein</fullName>
    </submittedName>
</protein>
<keyword evidence="1" id="KW-1133">Transmembrane helix</keyword>
<gene>
    <name evidence="2" type="ORF">ERUC_LOCUS29132</name>
</gene>
<name>A0ABC8KXL3_ERUVS</name>
<accession>A0ABC8KXL3</accession>
<keyword evidence="3" id="KW-1185">Reference proteome</keyword>
<sequence length="140" mass="15939">MGNSKPGIAMANIDGELLIPVAHSGEEDHNSTPNKIPSASQEIIIYSPTPSFYLLLIKAKIEILCSSLPKGISDFIKSYHLNVVQRRRHFRINIFAFIFIIDIKKVLECITKNIFVLKKLLLILLFNHHIMIFSFLKCFA</sequence>
<proteinExistence type="predicted"/>
<evidence type="ECO:0000313" key="2">
    <source>
        <dbReference type="EMBL" id="CAH8363376.1"/>
    </source>
</evidence>
<feature type="transmembrane region" description="Helical" evidence="1">
    <location>
        <begin position="119"/>
        <end position="139"/>
    </location>
</feature>
<reference evidence="2 3" key="1">
    <citation type="submission" date="2022-03" db="EMBL/GenBank/DDBJ databases">
        <authorList>
            <person name="Macdonald S."/>
            <person name="Ahmed S."/>
            <person name="Newling K."/>
        </authorList>
    </citation>
    <scope>NUCLEOTIDE SEQUENCE [LARGE SCALE GENOMIC DNA]</scope>
</reference>
<dbReference type="Proteomes" id="UP001642260">
    <property type="component" value="Unassembled WGS sequence"/>
</dbReference>
<evidence type="ECO:0000313" key="3">
    <source>
        <dbReference type="Proteomes" id="UP001642260"/>
    </source>
</evidence>
<organism evidence="2 3">
    <name type="scientific">Eruca vesicaria subsp. sativa</name>
    <name type="common">Garden rocket</name>
    <name type="synonym">Eruca sativa</name>
    <dbReference type="NCBI Taxonomy" id="29727"/>
    <lineage>
        <taxon>Eukaryota</taxon>
        <taxon>Viridiplantae</taxon>
        <taxon>Streptophyta</taxon>
        <taxon>Embryophyta</taxon>
        <taxon>Tracheophyta</taxon>
        <taxon>Spermatophyta</taxon>
        <taxon>Magnoliopsida</taxon>
        <taxon>eudicotyledons</taxon>
        <taxon>Gunneridae</taxon>
        <taxon>Pentapetalae</taxon>
        <taxon>rosids</taxon>
        <taxon>malvids</taxon>
        <taxon>Brassicales</taxon>
        <taxon>Brassicaceae</taxon>
        <taxon>Brassiceae</taxon>
        <taxon>Eruca</taxon>
    </lineage>
</organism>